<dbReference type="Gene3D" id="1.10.10.60">
    <property type="entry name" value="Homeodomain-like"/>
    <property type="match status" value="1"/>
</dbReference>
<keyword evidence="4" id="KW-1185">Reference proteome</keyword>
<dbReference type="Proteomes" id="UP000077202">
    <property type="component" value="Unassembled WGS sequence"/>
</dbReference>
<accession>A0A176WKG0</accession>
<dbReference type="PANTHER" id="PTHR19303">
    <property type="entry name" value="TRANSPOSON"/>
    <property type="match status" value="1"/>
</dbReference>
<feature type="domain" description="HTH CENPB-type" evidence="2">
    <location>
        <begin position="36"/>
        <end position="109"/>
    </location>
</feature>
<reference evidence="3" key="1">
    <citation type="submission" date="2016-03" db="EMBL/GenBank/DDBJ databases">
        <title>Mechanisms controlling the formation of the plant cell surface in tip-growing cells are functionally conserved among land plants.</title>
        <authorList>
            <person name="Honkanen S."/>
            <person name="Jones V.A."/>
            <person name="Morieri G."/>
            <person name="Champion C."/>
            <person name="Hetherington A.J."/>
            <person name="Kelly S."/>
            <person name="Saint-Marcoux D."/>
            <person name="Proust H."/>
            <person name="Prescott H."/>
            <person name="Dolan L."/>
        </authorList>
    </citation>
    <scope>NUCLEOTIDE SEQUENCE [LARGE SCALE GENOMIC DNA]</scope>
    <source>
        <tissue evidence="3">Whole gametophyte</tissue>
    </source>
</reference>
<dbReference type="GO" id="GO:0003677">
    <property type="term" value="F:DNA binding"/>
    <property type="evidence" value="ECO:0007669"/>
    <property type="project" value="UniProtKB-KW"/>
</dbReference>
<evidence type="ECO:0000256" key="1">
    <source>
        <dbReference type="ARBA" id="ARBA00023125"/>
    </source>
</evidence>
<dbReference type="InterPro" id="IPR009057">
    <property type="entry name" value="Homeodomain-like_sf"/>
</dbReference>
<dbReference type="AlphaFoldDB" id="A0A176WKG0"/>
<protein>
    <recommendedName>
        <fullName evidence="2">HTH CENPB-type domain-containing protein</fullName>
    </recommendedName>
</protein>
<dbReference type="InterPro" id="IPR050863">
    <property type="entry name" value="CenT-Element_Derived"/>
</dbReference>
<keyword evidence="1" id="KW-0238">DNA-binding</keyword>
<dbReference type="InterPro" id="IPR006600">
    <property type="entry name" value="HTH_CenpB_DNA-bd_dom"/>
</dbReference>
<evidence type="ECO:0000259" key="2">
    <source>
        <dbReference type="PROSITE" id="PS51253"/>
    </source>
</evidence>
<name>A0A176WKG0_MARPO</name>
<dbReference type="SUPFAM" id="SSF46689">
    <property type="entry name" value="Homeodomain-like"/>
    <property type="match status" value="1"/>
</dbReference>
<evidence type="ECO:0000313" key="4">
    <source>
        <dbReference type="Proteomes" id="UP000077202"/>
    </source>
</evidence>
<dbReference type="SMART" id="SM00674">
    <property type="entry name" value="CENPB"/>
    <property type="match status" value="1"/>
</dbReference>
<dbReference type="PROSITE" id="PS51253">
    <property type="entry name" value="HTH_CENPB"/>
    <property type="match status" value="1"/>
</dbReference>
<gene>
    <name evidence="3" type="ORF">AXG93_3896s1000</name>
</gene>
<organism evidence="3 4">
    <name type="scientific">Marchantia polymorpha subsp. ruderalis</name>
    <dbReference type="NCBI Taxonomy" id="1480154"/>
    <lineage>
        <taxon>Eukaryota</taxon>
        <taxon>Viridiplantae</taxon>
        <taxon>Streptophyta</taxon>
        <taxon>Embryophyta</taxon>
        <taxon>Marchantiophyta</taxon>
        <taxon>Marchantiopsida</taxon>
        <taxon>Marchantiidae</taxon>
        <taxon>Marchantiales</taxon>
        <taxon>Marchantiaceae</taxon>
        <taxon>Marchantia</taxon>
    </lineage>
</organism>
<dbReference type="GO" id="GO:0005634">
    <property type="term" value="C:nucleus"/>
    <property type="evidence" value="ECO:0007669"/>
    <property type="project" value="TreeGrafter"/>
</dbReference>
<dbReference type="PANTHER" id="PTHR19303:SF73">
    <property type="entry name" value="PROTEIN PDC2"/>
    <property type="match status" value="1"/>
</dbReference>
<evidence type="ECO:0000313" key="3">
    <source>
        <dbReference type="EMBL" id="OAE33101.1"/>
    </source>
</evidence>
<dbReference type="EMBL" id="LVLJ01000691">
    <property type="protein sequence ID" value="OAE33101.1"/>
    <property type="molecule type" value="Genomic_DNA"/>
</dbReference>
<dbReference type="Pfam" id="PF03221">
    <property type="entry name" value="HTH_Tnp_Tc5"/>
    <property type="match status" value="1"/>
</dbReference>
<proteinExistence type="predicted"/>
<comment type="caution">
    <text evidence="3">The sequence shown here is derived from an EMBL/GenBank/DDBJ whole genome shotgun (WGS) entry which is preliminary data.</text>
</comment>
<sequence length="286" mass="32550">MVDQHKFKLVDWTTISTILRGKEKWLSVDTSVREGSVRRARVGKWPKLKKALVLWFGQVRARRGVVTDDVIMSKSMELRNSFGICDIDFKLSHGWLQKFKTQHGIKCYYLHGESGDADEVGVAFAMAKIPFILKKYDPEDIFNFDETDLYYIAPPSKTLNIGKAKGHKKKKYHVTLGLCTNISEEAALELGNLIVALNLSLDVEVKPIEKLSSLEYINMEGEDDFKVEYSNDDLLQLVQDGKEVFDSMEEDSMIVDSNDDEYKVVKLSEAQKYAKDLLNFMASQGS</sequence>